<keyword evidence="1" id="KW-0472">Membrane</keyword>
<protein>
    <recommendedName>
        <fullName evidence="4">DUF2953 domain-containing protein</fullName>
    </recommendedName>
</protein>
<evidence type="ECO:0000256" key="1">
    <source>
        <dbReference type="SAM" id="Phobius"/>
    </source>
</evidence>
<keyword evidence="1" id="KW-0812">Transmembrane</keyword>
<dbReference type="Proteomes" id="UP000199006">
    <property type="component" value="Unassembled WGS sequence"/>
</dbReference>
<keyword evidence="3" id="KW-1185">Reference proteome</keyword>
<dbReference type="EMBL" id="FOTI01000066">
    <property type="protein sequence ID" value="SFM09627.1"/>
    <property type="molecule type" value="Genomic_DNA"/>
</dbReference>
<reference evidence="2 3" key="1">
    <citation type="submission" date="2016-10" db="EMBL/GenBank/DDBJ databases">
        <authorList>
            <person name="de Groot N.N."/>
        </authorList>
    </citation>
    <scope>NUCLEOTIDE SEQUENCE [LARGE SCALE GENOMIC DNA]</scope>
    <source>
        <strain evidence="2 3">ATCC 51327</strain>
    </source>
</reference>
<keyword evidence="1" id="KW-1133">Transmembrane helix</keyword>
<gene>
    <name evidence="2" type="ORF">SAMN02983006_02790</name>
</gene>
<accession>A0A1I4N2T8</accession>
<feature type="transmembrane region" description="Helical" evidence="1">
    <location>
        <begin position="32"/>
        <end position="51"/>
    </location>
</feature>
<evidence type="ECO:0000313" key="2">
    <source>
        <dbReference type="EMBL" id="SFM09627.1"/>
    </source>
</evidence>
<dbReference type="STRING" id="29563.SAMN02983006_02790"/>
<dbReference type="RefSeq" id="WP_089862769.1">
    <property type="nucleotide sequence ID" value="NZ_FOTI01000066.1"/>
</dbReference>
<name>A0A1I4N2T8_9FIRM</name>
<dbReference type="AlphaFoldDB" id="A0A1I4N2T8"/>
<evidence type="ECO:0000313" key="3">
    <source>
        <dbReference type="Proteomes" id="UP000199006"/>
    </source>
</evidence>
<evidence type="ECO:0008006" key="4">
    <source>
        <dbReference type="Google" id="ProtNLM"/>
    </source>
</evidence>
<organism evidence="2 3">
    <name type="scientific">Halanaerobium salsuginis</name>
    <dbReference type="NCBI Taxonomy" id="29563"/>
    <lineage>
        <taxon>Bacteria</taxon>
        <taxon>Bacillati</taxon>
        <taxon>Bacillota</taxon>
        <taxon>Clostridia</taxon>
        <taxon>Halanaerobiales</taxon>
        <taxon>Halanaerobiaceae</taxon>
        <taxon>Halanaerobium</taxon>
    </lineage>
</organism>
<feature type="transmembrane region" description="Helical" evidence="1">
    <location>
        <begin position="5"/>
        <end position="26"/>
    </location>
</feature>
<sequence length="220" mass="26208">MLNFIFIIFVSIISCLFLSLFIPLKYKIKLDYNYKLAFLIKFSYLGINLIFKKSNQEKIWLLKFSKYSKKINLSSFFNKNKISNKTKAKEGKLTKLKDLKFYLDNDNFSQILAVLKKILKIIVPSHLKLKIDFSLGDPYYNALFIAGYYALKDIFSKKIFNDLDPEIEINLNWQEVKLDFEFLMTGRIKLWLFCWQLITYLSSAQNRHFLNKLSQLKRKD</sequence>
<proteinExistence type="predicted"/>
<dbReference type="OrthoDB" id="2112922at2"/>